<comment type="caution">
    <text evidence="9">The sequence shown here is derived from an EMBL/GenBank/DDBJ whole genome shotgun (WGS) entry which is preliminary data.</text>
</comment>
<evidence type="ECO:0000313" key="9">
    <source>
        <dbReference type="EMBL" id="KAB0404748.1"/>
    </source>
</evidence>
<dbReference type="Pfam" id="PF07773">
    <property type="entry name" value="TCTN_DUF1619"/>
    <property type="match status" value="1"/>
</dbReference>
<evidence type="ECO:0000259" key="8">
    <source>
        <dbReference type="Pfam" id="PF25752"/>
    </source>
</evidence>
<feature type="domain" description="Tectonic-1-3 N-terminal" evidence="8">
    <location>
        <begin position="57"/>
        <end position="118"/>
    </location>
</feature>
<keyword evidence="5" id="KW-0325">Glycoprotein</keyword>
<dbReference type="GO" id="GO:1904491">
    <property type="term" value="P:protein localization to ciliary transition zone"/>
    <property type="evidence" value="ECO:0007669"/>
    <property type="project" value="TreeGrafter"/>
</dbReference>
<evidence type="ECO:0000256" key="6">
    <source>
        <dbReference type="SAM" id="MobiDB-lite"/>
    </source>
</evidence>
<dbReference type="InterPro" id="IPR040354">
    <property type="entry name" value="TCTN1-3"/>
</dbReference>
<dbReference type="PANTHER" id="PTHR14611:SF1">
    <property type="entry name" value="TECTONIC-1"/>
    <property type="match status" value="1"/>
</dbReference>
<evidence type="ECO:0000313" key="10">
    <source>
        <dbReference type="Proteomes" id="UP000437017"/>
    </source>
</evidence>
<dbReference type="Proteomes" id="UP000437017">
    <property type="component" value="Unassembled WGS sequence"/>
</dbReference>
<evidence type="ECO:0000256" key="3">
    <source>
        <dbReference type="ARBA" id="ARBA00022729"/>
    </source>
</evidence>
<evidence type="ECO:0000256" key="1">
    <source>
        <dbReference type="ARBA" id="ARBA00007633"/>
    </source>
</evidence>
<feature type="non-terminal residue" evidence="9">
    <location>
        <position position="1"/>
    </location>
</feature>
<reference evidence="9 10" key="1">
    <citation type="journal article" date="2019" name="PLoS ONE">
        <title>Genomic analyses reveal an absence of contemporary introgressive admixture between fin whales and blue whales, despite known hybrids.</title>
        <authorList>
            <person name="Westbury M.V."/>
            <person name="Petersen B."/>
            <person name="Lorenzen E.D."/>
        </authorList>
    </citation>
    <scope>NUCLEOTIDE SEQUENCE [LARGE SCALE GENOMIC DNA]</scope>
    <source>
        <strain evidence="9">FinWhale-01</strain>
    </source>
</reference>
<name>A0A6A1Q9L6_BALPH</name>
<comment type="similarity">
    <text evidence="1">Belongs to the tectonic family.</text>
</comment>
<dbReference type="EMBL" id="SGJD01000545">
    <property type="protein sequence ID" value="KAB0404748.1"/>
    <property type="molecule type" value="Genomic_DNA"/>
</dbReference>
<feature type="domain" description="Tectonic-1-3" evidence="7">
    <location>
        <begin position="271"/>
        <end position="429"/>
    </location>
</feature>
<keyword evidence="10" id="KW-1185">Reference proteome</keyword>
<protein>
    <recommendedName>
        <fullName evidence="11">Tectonic domain-containing protein</fullName>
    </recommendedName>
</protein>
<evidence type="ECO:0000256" key="2">
    <source>
        <dbReference type="ARBA" id="ARBA00011495"/>
    </source>
</evidence>
<keyword evidence="4" id="KW-0970">Cilium biogenesis/degradation</keyword>
<dbReference type="GO" id="GO:0036038">
    <property type="term" value="C:MKS complex"/>
    <property type="evidence" value="ECO:0007669"/>
    <property type="project" value="TreeGrafter"/>
</dbReference>
<evidence type="ECO:0000259" key="7">
    <source>
        <dbReference type="Pfam" id="PF07773"/>
    </source>
</evidence>
<comment type="subunit">
    <text evidence="2">Part of the tectonic-like complex (also named B9 complex).</text>
</comment>
<dbReference type="AlphaFoldDB" id="A0A6A1Q9L6"/>
<feature type="region of interest" description="Disordered" evidence="6">
    <location>
        <begin position="1"/>
        <end position="54"/>
    </location>
</feature>
<gene>
    <name evidence="9" type="ORF">E2I00_006922</name>
</gene>
<dbReference type="InterPro" id="IPR057724">
    <property type="entry name" value="TCTN1-3_N"/>
</dbReference>
<evidence type="ECO:0008006" key="11">
    <source>
        <dbReference type="Google" id="ProtNLM"/>
    </source>
</evidence>
<dbReference type="InterPro" id="IPR011677">
    <property type="entry name" value="TCTN1-3_dom"/>
</dbReference>
<dbReference type="GO" id="GO:0060271">
    <property type="term" value="P:cilium assembly"/>
    <property type="evidence" value="ECO:0007669"/>
    <property type="project" value="TreeGrafter"/>
</dbReference>
<evidence type="ECO:0000256" key="5">
    <source>
        <dbReference type="ARBA" id="ARBA00023180"/>
    </source>
</evidence>
<accession>A0A6A1Q9L6</accession>
<evidence type="ECO:0000256" key="4">
    <source>
        <dbReference type="ARBA" id="ARBA00022794"/>
    </source>
</evidence>
<dbReference type="PANTHER" id="PTHR14611">
    <property type="entry name" value="TECTONIC FAMILY MEMBER"/>
    <property type="match status" value="1"/>
</dbReference>
<keyword evidence="3" id="KW-0732">Signal</keyword>
<dbReference type="Pfam" id="PF25752">
    <property type="entry name" value="DUF1619_N"/>
    <property type="match status" value="1"/>
</dbReference>
<feature type="compositionally biased region" description="Pro residues" evidence="6">
    <location>
        <begin position="36"/>
        <end position="46"/>
    </location>
</feature>
<sequence length="456" mass="50071">AGATPVVTTEGLYSTKPAPTTFRPAVSPRPHETPRAPRPSSGPRPTPVTDGGYQVPIPGDLQGDSQFCSQKAAIYSLNFTADPPQRVFKLVDQINPSIFCIHITNCKYLMYGVHLQTSHSFLRFPSPLTSSLCTDNNPAAFLVNQAVKCTRRINLEQCKEIETLSLAYYSSPKILRVPGSGTKVPITVQSITIQSLNKTLTRQEDTDVLRPLVLVEAGHDKICTNVILEVKYSLMYTDAGEIVKADVFVLLGAVSSATVPFQQKFEIYFIQTTNRYGQLTLLRSTAEQDCLAIAGIRTPVLFGYNMQSGCKLRLTKAITCRLVAQKVESLLKGQGFPDYVAPFGNSQAQDVLDWVPVHFITQTSHMKDSCQLPVALAIEVKWTKYGSLLNPQAKIVNVTANLISSSFPETNSGNKRTILISTAVTFVDVSAPAEAGFRARPTINARLPFNFFFPFV</sequence>
<proteinExistence type="inferred from homology"/>
<organism evidence="9 10">
    <name type="scientific">Balaenoptera physalus</name>
    <name type="common">Fin whale</name>
    <name type="synonym">Balaena physalus</name>
    <dbReference type="NCBI Taxonomy" id="9770"/>
    <lineage>
        <taxon>Eukaryota</taxon>
        <taxon>Metazoa</taxon>
        <taxon>Chordata</taxon>
        <taxon>Craniata</taxon>
        <taxon>Vertebrata</taxon>
        <taxon>Euteleostomi</taxon>
        <taxon>Mammalia</taxon>
        <taxon>Eutheria</taxon>
        <taxon>Laurasiatheria</taxon>
        <taxon>Artiodactyla</taxon>
        <taxon>Whippomorpha</taxon>
        <taxon>Cetacea</taxon>
        <taxon>Mysticeti</taxon>
        <taxon>Balaenopteridae</taxon>
        <taxon>Balaenoptera</taxon>
    </lineage>
</organism>
<dbReference type="OrthoDB" id="2104337at2759"/>